<evidence type="ECO:0000313" key="2">
    <source>
        <dbReference type="EMBL" id="CDW17510.1"/>
    </source>
</evidence>
<proteinExistence type="predicted"/>
<sequence>MTCANFHCRTISSSGSTSRRKFERSPKLLILLIQMKAQH</sequence>
<name>A0A0K2SVK9_LEPSM</name>
<dbReference type="EMBL" id="HACA01000149">
    <property type="protein sequence ID" value="CDW17510.1"/>
    <property type="molecule type" value="Transcribed_RNA"/>
</dbReference>
<organism evidence="2">
    <name type="scientific">Lepeophtheirus salmonis</name>
    <name type="common">Salmon louse</name>
    <name type="synonym">Caligus salmonis</name>
    <dbReference type="NCBI Taxonomy" id="72036"/>
    <lineage>
        <taxon>Eukaryota</taxon>
        <taxon>Metazoa</taxon>
        <taxon>Ecdysozoa</taxon>
        <taxon>Arthropoda</taxon>
        <taxon>Crustacea</taxon>
        <taxon>Multicrustacea</taxon>
        <taxon>Hexanauplia</taxon>
        <taxon>Copepoda</taxon>
        <taxon>Siphonostomatoida</taxon>
        <taxon>Caligidae</taxon>
        <taxon>Lepeophtheirus</taxon>
    </lineage>
</organism>
<reference evidence="2" key="1">
    <citation type="submission" date="2014-05" db="EMBL/GenBank/DDBJ databases">
        <authorList>
            <person name="Chronopoulou M."/>
        </authorList>
    </citation>
    <scope>NUCLEOTIDE SEQUENCE</scope>
    <source>
        <tissue evidence="2">Whole organism</tissue>
    </source>
</reference>
<dbReference type="AlphaFoldDB" id="A0A0K2SVK9"/>
<evidence type="ECO:0000256" key="1">
    <source>
        <dbReference type="SAM" id="MobiDB-lite"/>
    </source>
</evidence>
<accession>A0A0K2SVK9</accession>
<protein>
    <submittedName>
        <fullName evidence="2">Uncharacterized protein</fullName>
    </submittedName>
</protein>
<feature type="region of interest" description="Disordered" evidence="1">
    <location>
        <begin position="1"/>
        <end position="22"/>
    </location>
</feature>